<dbReference type="InterPro" id="IPR003660">
    <property type="entry name" value="HAMP_dom"/>
</dbReference>
<evidence type="ECO:0000256" key="4">
    <source>
        <dbReference type="ARBA" id="ARBA00022500"/>
    </source>
</evidence>
<keyword evidence="5" id="KW-0997">Cell inner membrane</keyword>
<dbReference type="PRINTS" id="PR00260">
    <property type="entry name" value="CHEMTRNSDUCR"/>
</dbReference>
<dbReference type="Gene3D" id="1.10.287.950">
    <property type="entry name" value="Methyl-accepting chemotaxis protein"/>
    <property type="match status" value="1"/>
</dbReference>
<dbReference type="SMART" id="SM00304">
    <property type="entry name" value="HAMP"/>
    <property type="match status" value="1"/>
</dbReference>
<dbReference type="RefSeq" id="WP_267846705.1">
    <property type="nucleotide sequence ID" value="NZ_JAPMXC010000001.1"/>
</dbReference>
<keyword evidence="3" id="KW-0488">Methylation</keyword>
<dbReference type="SUPFAM" id="SSF47170">
    <property type="entry name" value="Aspartate receptor, ligand-binding domain"/>
    <property type="match status" value="1"/>
</dbReference>
<evidence type="ECO:0000256" key="1">
    <source>
        <dbReference type="ARBA" id="ARBA00004429"/>
    </source>
</evidence>
<dbReference type="InterPro" id="IPR003122">
    <property type="entry name" value="Tar_rcpt_lig-bd"/>
</dbReference>
<evidence type="ECO:0000259" key="13">
    <source>
        <dbReference type="PROSITE" id="PS50111"/>
    </source>
</evidence>
<evidence type="ECO:0000313" key="16">
    <source>
        <dbReference type="Proteomes" id="UP001082899"/>
    </source>
</evidence>
<evidence type="ECO:0000256" key="5">
    <source>
        <dbReference type="ARBA" id="ARBA00022519"/>
    </source>
</evidence>
<keyword evidence="8 12" id="KW-0472">Membrane</keyword>
<dbReference type="InterPro" id="IPR004089">
    <property type="entry name" value="MCPsignal_dom"/>
</dbReference>
<protein>
    <submittedName>
        <fullName evidence="15">Methyl-accepting chemotaxis protein</fullName>
    </submittedName>
</protein>
<dbReference type="PROSITE" id="PS50111">
    <property type="entry name" value="CHEMOTAXIS_TRANSDUC_2"/>
    <property type="match status" value="1"/>
</dbReference>
<evidence type="ECO:0000313" key="15">
    <source>
        <dbReference type="EMBL" id="MCY0387013.1"/>
    </source>
</evidence>
<reference evidence="15" key="1">
    <citation type="submission" date="2022-11" db="EMBL/GenBank/DDBJ databases">
        <title>Robbsia betulipollinis sp. nov., isolated from pollen of birch (Betula pendula).</title>
        <authorList>
            <person name="Shi H."/>
            <person name="Ambika Manirajan B."/>
            <person name="Ratering S."/>
            <person name="Geissler-Plaum R."/>
            <person name="Schnell S."/>
        </authorList>
    </citation>
    <scope>NUCLEOTIDE SEQUENCE</scope>
    <source>
        <strain evidence="15">Bb-Pol-6</strain>
    </source>
</reference>
<comment type="subcellular location">
    <subcellularLocation>
        <location evidence="1">Cell inner membrane</location>
        <topology evidence="1">Multi-pass membrane protein</topology>
    </subcellularLocation>
</comment>
<dbReference type="Proteomes" id="UP001082899">
    <property type="component" value="Unassembled WGS sequence"/>
</dbReference>
<feature type="domain" description="HAMP" evidence="14">
    <location>
        <begin position="214"/>
        <end position="266"/>
    </location>
</feature>
<keyword evidence="4" id="KW-0145">Chemotaxis</keyword>
<dbReference type="PROSITE" id="PS51257">
    <property type="entry name" value="PROKAR_LIPOPROTEIN"/>
    <property type="match status" value="1"/>
</dbReference>
<proteinExistence type="inferred from homology"/>
<dbReference type="Gene3D" id="1.20.120.30">
    <property type="entry name" value="Aspartate receptor, ligand-binding domain"/>
    <property type="match status" value="1"/>
</dbReference>
<dbReference type="InterPro" id="IPR004090">
    <property type="entry name" value="Chemotax_Me-accpt_rcpt"/>
</dbReference>
<evidence type="ECO:0000256" key="8">
    <source>
        <dbReference type="ARBA" id="ARBA00023136"/>
    </source>
</evidence>
<keyword evidence="16" id="KW-1185">Reference proteome</keyword>
<dbReference type="InterPro" id="IPR051310">
    <property type="entry name" value="MCP_chemotaxis"/>
</dbReference>
<dbReference type="SMART" id="SM00283">
    <property type="entry name" value="MA"/>
    <property type="match status" value="1"/>
</dbReference>
<dbReference type="Pfam" id="PF00672">
    <property type="entry name" value="HAMP"/>
    <property type="match status" value="1"/>
</dbReference>
<gene>
    <name evidence="15" type="ORF">OVY01_07145</name>
</gene>
<evidence type="ECO:0000256" key="3">
    <source>
        <dbReference type="ARBA" id="ARBA00022481"/>
    </source>
</evidence>
<evidence type="ECO:0000256" key="10">
    <source>
        <dbReference type="ARBA" id="ARBA00029447"/>
    </source>
</evidence>
<feature type="domain" description="Methyl-accepting transducer" evidence="13">
    <location>
        <begin position="271"/>
        <end position="500"/>
    </location>
</feature>
<evidence type="ECO:0000259" key="14">
    <source>
        <dbReference type="PROSITE" id="PS50885"/>
    </source>
</evidence>
<organism evidence="15 16">
    <name type="scientific">Robbsia betulipollinis</name>
    <dbReference type="NCBI Taxonomy" id="2981849"/>
    <lineage>
        <taxon>Bacteria</taxon>
        <taxon>Pseudomonadati</taxon>
        <taxon>Pseudomonadota</taxon>
        <taxon>Betaproteobacteria</taxon>
        <taxon>Burkholderiales</taxon>
        <taxon>Burkholderiaceae</taxon>
        <taxon>Robbsia</taxon>
    </lineage>
</organism>
<feature type="transmembrane region" description="Helical" evidence="12">
    <location>
        <begin position="188"/>
        <end position="212"/>
    </location>
</feature>
<evidence type="ECO:0000256" key="11">
    <source>
        <dbReference type="PROSITE-ProRule" id="PRU00284"/>
    </source>
</evidence>
<evidence type="ECO:0000256" key="2">
    <source>
        <dbReference type="ARBA" id="ARBA00022475"/>
    </source>
</evidence>
<name>A0ABT3ZKF6_9BURK</name>
<evidence type="ECO:0000256" key="7">
    <source>
        <dbReference type="ARBA" id="ARBA00022989"/>
    </source>
</evidence>
<evidence type="ECO:0000256" key="9">
    <source>
        <dbReference type="ARBA" id="ARBA00023224"/>
    </source>
</evidence>
<accession>A0ABT3ZKF6</accession>
<dbReference type="Pfam" id="PF00015">
    <property type="entry name" value="MCPsignal"/>
    <property type="match status" value="1"/>
</dbReference>
<evidence type="ECO:0000256" key="6">
    <source>
        <dbReference type="ARBA" id="ARBA00022692"/>
    </source>
</evidence>
<dbReference type="PANTHER" id="PTHR43531:SF14">
    <property type="entry name" value="METHYL-ACCEPTING CHEMOTAXIS PROTEIN I-RELATED"/>
    <property type="match status" value="1"/>
</dbReference>
<keyword evidence="6 12" id="KW-0812">Transmembrane</keyword>
<dbReference type="Pfam" id="PF02203">
    <property type="entry name" value="TarH"/>
    <property type="match status" value="1"/>
</dbReference>
<dbReference type="SUPFAM" id="SSF58104">
    <property type="entry name" value="Methyl-accepting chemotaxis protein (MCP) signaling domain"/>
    <property type="match status" value="1"/>
</dbReference>
<dbReference type="CDD" id="cd11386">
    <property type="entry name" value="MCP_signal"/>
    <property type="match status" value="1"/>
</dbReference>
<keyword evidence="7 12" id="KW-1133">Transmembrane helix</keyword>
<sequence>MQNLTIRSSLLMVLAAFAAMIVFGACIGVVALGRANDGATRLYDIARQELLVNDGYKETTRVRSALTRAYAALKERNDTSGRDSALDSARKSFARGVATGQAFHDAAAFPGRDEAIRQAIVDAGAKMHDALLHAIQALDKGDTAAYVRINDAEVIRGGMQYGESVEAFQKSGEALMRDDIAASQREHAWVLGLVIVGVLAALALTLTTHLALRRLLIRPLEGAVRTLDEIASGDLTSVVPPAGRNEIGQLLQAMTHMQHELTATVMNVRTNSQAIDTGAREIAAGNADLASRTEEQSAALEQTSASMQELTSTVKANADNAREASALALAASDIAHRGGDVVGRAIATMDAIQSSSSKIADITGLIDSIAFQTNILALNAAVEAARAGEHGRGFAVVASEVRGLAQRSASAAKDIKTLIDTSVRDVHQGNGLVAQAGGTMTEIVGAIGKVATLMNDITAATVEQSTGIDQVGLAVRQMDQVTQQNAALVEQASAAASSLEQQAGRMVAAVSAFTVR</sequence>
<keyword evidence="2" id="KW-1003">Cell membrane</keyword>
<evidence type="ECO:0000256" key="12">
    <source>
        <dbReference type="SAM" id="Phobius"/>
    </source>
</evidence>
<dbReference type="PROSITE" id="PS50885">
    <property type="entry name" value="HAMP"/>
    <property type="match status" value="1"/>
</dbReference>
<feature type="transmembrane region" description="Helical" evidence="12">
    <location>
        <begin position="12"/>
        <end position="33"/>
    </location>
</feature>
<keyword evidence="9 11" id="KW-0807">Transducer</keyword>
<dbReference type="CDD" id="cd06225">
    <property type="entry name" value="HAMP"/>
    <property type="match status" value="1"/>
</dbReference>
<comment type="caution">
    <text evidence="15">The sequence shown here is derived from an EMBL/GenBank/DDBJ whole genome shotgun (WGS) entry which is preliminary data.</text>
</comment>
<dbReference type="PANTHER" id="PTHR43531">
    <property type="entry name" value="PROTEIN ICFG"/>
    <property type="match status" value="1"/>
</dbReference>
<comment type="similarity">
    <text evidence="10">Belongs to the methyl-accepting chemotaxis (MCP) protein family.</text>
</comment>
<dbReference type="EMBL" id="JAPMXC010000001">
    <property type="protein sequence ID" value="MCY0387013.1"/>
    <property type="molecule type" value="Genomic_DNA"/>
</dbReference>
<dbReference type="InterPro" id="IPR035440">
    <property type="entry name" value="4HB_MCP_dom_sf"/>
</dbReference>